<evidence type="ECO:0000256" key="2">
    <source>
        <dbReference type="ARBA" id="ARBA00023125"/>
    </source>
</evidence>
<dbReference type="Proteomes" id="UP000317078">
    <property type="component" value="Unassembled WGS sequence"/>
</dbReference>
<dbReference type="CDD" id="cd07377">
    <property type="entry name" value="WHTH_GntR"/>
    <property type="match status" value="1"/>
</dbReference>
<sequence length="224" mass="24756">MKPAARPPTPDLGRDAYERVKAAIREGTLPPGTRLTEAELVARLGISRTPIRQALTRLETEGLVSHEPRRGVVVSRPDHQQVIELYSIREVLEGTAARFAAQHASEAELEALTQLVAGEGRVLDRPAELSAINLRLHALLHRAAHNRYLLRALAQLTDNMALLPTMLGDPARARQSHEEHRALLEALKRRDGAASEAAMAAHLRSAQRHRIAWLLRQLDGRAEG</sequence>
<reference evidence="5 6" key="1">
    <citation type="journal article" date="2019" name="Environ. Microbiol.">
        <title>Species interactions and distinct microbial communities in high Arctic permafrost affected cryosols are associated with the CH4 and CO2 gas fluxes.</title>
        <authorList>
            <person name="Altshuler I."/>
            <person name="Hamel J."/>
            <person name="Turney S."/>
            <person name="Magnuson E."/>
            <person name="Levesque R."/>
            <person name="Greer C."/>
            <person name="Whyte L.G."/>
        </authorList>
    </citation>
    <scope>NUCLEOTIDE SEQUENCE [LARGE SCALE GENOMIC DNA]</scope>
    <source>
        <strain evidence="5 6">S9.3B</strain>
    </source>
</reference>
<dbReference type="InterPro" id="IPR000524">
    <property type="entry name" value="Tscrpt_reg_HTH_GntR"/>
</dbReference>
<dbReference type="AlphaFoldDB" id="A0A502G9L2"/>
<evidence type="ECO:0000256" key="1">
    <source>
        <dbReference type="ARBA" id="ARBA00023015"/>
    </source>
</evidence>
<accession>A0A502G9L2</accession>
<dbReference type="SMART" id="SM00345">
    <property type="entry name" value="HTH_GNTR"/>
    <property type="match status" value="1"/>
</dbReference>
<dbReference type="OrthoDB" id="9812290at2"/>
<dbReference type="InterPro" id="IPR036388">
    <property type="entry name" value="WH-like_DNA-bd_sf"/>
</dbReference>
<keyword evidence="6" id="KW-1185">Reference proteome</keyword>
<dbReference type="GO" id="GO:0043565">
    <property type="term" value="F:sequence-specific DNA binding"/>
    <property type="evidence" value="ECO:0007669"/>
    <property type="project" value="InterPro"/>
</dbReference>
<dbReference type="SUPFAM" id="SSF46785">
    <property type="entry name" value="Winged helix' DNA-binding domain"/>
    <property type="match status" value="1"/>
</dbReference>
<dbReference type="Gene3D" id="1.10.10.10">
    <property type="entry name" value="Winged helix-like DNA-binding domain superfamily/Winged helix DNA-binding domain"/>
    <property type="match status" value="1"/>
</dbReference>
<keyword evidence="3" id="KW-0804">Transcription</keyword>
<keyword evidence="2" id="KW-0238">DNA-binding</keyword>
<organism evidence="5 6">
    <name type="scientific">Muricoccus nepalensis</name>
    <dbReference type="NCBI Taxonomy" id="1854500"/>
    <lineage>
        <taxon>Bacteria</taxon>
        <taxon>Pseudomonadati</taxon>
        <taxon>Pseudomonadota</taxon>
        <taxon>Alphaproteobacteria</taxon>
        <taxon>Acetobacterales</taxon>
        <taxon>Roseomonadaceae</taxon>
        <taxon>Muricoccus</taxon>
    </lineage>
</organism>
<evidence type="ECO:0000256" key="3">
    <source>
        <dbReference type="ARBA" id="ARBA00023163"/>
    </source>
</evidence>
<dbReference type="PRINTS" id="PR00035">
    <property type="entry name" value="HTHGNTR"/>
</dbReference>
<feature type="domain" description="HTH gntR-type" evidence="4">
    <location>
        <begin position="10"/>
        <end position="77"/>
    </location>
</feature>
<dbReference type="RefSeq" id="WP_140882636.1">
    <property type="nucleotide sequence ID" value="NZ_RCZP01000007.1"/>
</dbReference>
<gene>
    <name evidence="5" type="ORF">EAH89_09805</name>
</gene>
<evidence type="ECO:0000313" key="5">
    <source>
        <dbReference type="EMBL" id="TPG57716.1"/>
    </source>
</evidence>
<protein>
    <submittedName>
        <fullName evidence="5">GntR family transcriptional regulator</fullName>
    </submittedName>
</protein>
<dbReference type="InterPro" id="IPR008920">
    <property type="entry name" value="TF_FadR/GntR_C"/>
</dbReference>
<dbReference type="SUPFAM" id="SSF48008">
    <property type="entry name" value="GntR ligand-binding domain-like"/>
    <property type="match status" value="1"/>
</dbReference>
<proteinExistence type="predicted"/>
<dbReference type="PANTHER" id="PTHR43537">
    <property type="entry name" value="TRANSCRIPTIONAL REGULATOR, GNTR FAMILY"/>
    <property type="match status" value="1"/>
</dbReference>
<dbReference type="Pfam" id="PF00392">
    <property type="entry name" value="GntR"/>
    <property type="match status" value="1"/>
</dbReference>
<dbReference type="PANTHER" id="PTHR43537:SF49">
    <property type="entry name" value="TRANSCRIPTIONAL REGULATORY PROTEIN"/>
    <property type="match status" value="1"/>
</dbReference>
<dbReference type="PROSITE" id="PS50949">
    <property type="entry name" value="HTH_GNTR"/>
    <property type="match status" value="1"/>
</dbReference>
<name>A0A502G9L2_9PROT</name>
<dbReference type="Gene3D" id="1.20.120.530">
    <property type="entry name" value="GntR ligand-binding domain-like"/>
    <property type="match status" value="1"/>
</dbReference>
<dbReference type="EMBL" id="RCZP01000007">
    <property type="protein sequence ID" value="TPG57716.1"/>
    <property type="molecule type" value="Genomic_DNA"/>
</dbReference>
<keyword evidence="1" id="KW-0805">Transcription regulation</keyword>
<dbReference type="InterPro" id="IPR011711">
    <property type="entry name" value="GntR_C"/>
</dbReference>
<dbReference type="SMART" id="SM00895">
    <property type="entry name" value="FCD"/>
    <property type="match status" value="1"/>
</dbReference>
<evidence type="ECO:0000259" key="4">
    <source>
        <dbReference type="PROSITE" id="PS50949"/>
    </source>
</evidence>
<dbReference type="PRINTS" id="PR00033">
    <property type="entry name" value="HTHASNC"/>
</dbReference>
<comment type="caution">
    <text evidence="5">The sequence shown here is derived from an EMBL/GenBank/DDBJ whole genome shotgun (WGS) entry which is preliminary data.</text>
</comment>
<evidence type="ECO:0000313" key="6">
    <source>
        <dbReference type="Proteomes" id="UP000317078"/>
    </source>
</evidence>
<dbReference type="Pfam" id="PF07729">
    <property type="entry name" value="FCD"/>
    <property type="match status" value="1"/>
</dbReference>
<dbReference type="InterPro" id="IPR000485">
    <property type="entry name" value="AsnC-type_HTH_dom"/>
</dbReference>
<dbReference type="GO" id="GO:0003700">
    <property type="term" value="F:DNA-binding transcription factor activity"/>
    <property type="evidence" value="ECO:0007669"/>
    <property type="project" value="InterPro"/>
</dbReference>
<dbReference type="InterPro" id="IPR036390">
    <property type="entry name" value="WH_DNA-bd_sf"/>
</dbReference>